<name>A0A0B2VSN1_TOXCA</name>
<dbReference type="InterPro" id="IPR041433">
    <property type="entry name" value="RPN1_C"/>
</dbReference>
<evidence type="ECO:0000256" key="2">
    <source>
        <dbReference type="ARBA" id="ARBA00022942"/>
    </source>
</evidence>
<keyword evidence="1" id="KW-0677">Repeat</keyword>
<dbReference type="PANTHER" id="PTHR10943:SF1">
    <property type="entry name" value="26S PROTEASOME NON-ATPASE REGULATORY SUBUNIT 2"/>
    <property type="match status" value="1"/>
</dbReference>
<gene>
    <name evidence="6" type="primary">PSMD2</name>
    <name evidence="6" type="ORF">Tcan_08179</name>
</gene>
<evidence type="ECO:0000259" key="5">
    <source>
        <dbReference type="Pfam" id="PF18051"/>
    </source>
</evidence>
<dbReference type="GO" id="GO:0034515">
    <property type="term" value="C:proteasome storage granule"/>
    <property type="evidence" value="ECO:0007669"/>
    <property type="project" value="TreeGrafter"/>
</dbReference>
<dbReference type="GO" id="GO:0005634">
    <property type="term" value="C:nucleus"/>
    <property type="evidence" value="ECO:0007669"/>
    <property type="project" value="TreeGrafter"/>
</dbReference>
<dbReference type="OMA" id="EKNDCIY"/>
<dbReference type="InterPro" id="IPR011989">
    <property type="entry name" value="ARM-like"/>
</dbReference>
<dbReference type="SUPFAM" id="SSF48371">
    <property type="entry name" value="ARM repeat"/>
    <property type="match status" value="1"/>
</dbReference>
<dbReference type="OrthoDB" id="10252509at2759"/>
<protein>
    <submittedName>
        <fullName evidence="6">26S proteasome non-ATPase regulatory subunit 2</fullName>
    </submittedName>
</protein>
<comment type="caution">
    <text evidence="6">The sequence shown here is derived from an EMBL/GenBank/DDBJ whole genome shotgun (WGS) entry which is preliminary data.</text>
</comment>
<dbReference type="AlphaFoldDB" id="A0A0B2VSN1"/>
<feature type="region of interest" description="Disordered" evidence="3">
    <location>
        <begin position="994"/>
        <end position="1033"/>
    </location>
</feature>
<feature type="domain" description="26S proteasome non-ATPase regulatory subunit RPN1 C-terminal" evidence="5">
    <location>
        <begin position="1120"/>
        <end position="1173"/>
    </location>
</feature>
<evidence type="ECO:0000313" key="7">
    <source>
        <dbReference type="Proteomes" id="UP000031036"/>
    </source>
</evidence>
<feature type="domain" description="RPN1 N-terminal" evidence="4">
    <location>
        <begin position="110"/>
        <end position="403"/>
    </location>
</feature>
<dbReference type="GO" id="GO:0043161">
    <property type="term" value="P:proteasome-mediated ubiquitin-dependent protein catabolic process"/>
    <property type="evidence" value="ECO:0007669"/>
    <property type="project" value="TreeGrafter"/>
</dbReference>
<keyword evidence="7" id="KW-1185">Reference proteome</keyword>
<feature type="compositionally biased region" description="Basic and acidic residues" evidence="3">
    <location>
        <begin position="16"/>
        <end position="44"/>
    </location>
</feature>
<proteinExistence type="predicted"/>
<dbReference type="InterPro" id="IPR040892">
    <property type="entry name" value="RPN1_N"/>
</dbReference>
<dbReference type="GO" id="GO:0008540">
    <property type="term" value="C:proteasome regulatory particle, base subcomplex"/>
    <property type="evidence" value="ECO:0007669"/>
    <property type="project" value="TreeGrafter"/>
</dbReference>
<dbReference type="Proteomes" id="UP000031036">
    <property type="component" value="Unassembled WGS sequence"/>
</dbReference>
<evidence type="ECO:0000256" key="1">
    <source>
        <dbReference type="ARBA" id="ARBA00022737"/>
    </source>
</evidence>
<dbReference type="Pfam" id="PF18051">
    <property type="entry name" value="RPN1_C"/>
    <property type="match status" value="1"/>
</dbReference>
<evidence type="ECO:0000313" key="6">
    <source>
        <dbReference type="EMBL" id="KHN84015.1"/>
    </source>
</evidence>
<dbReference type="PANTHER" id="PTHR10943">
    <property type="entry name" value="26S PROTEASOME NON-ATPASE REGULATORY SUBUNIT"/>
    <property type="match status" value="1"/>
</dbReference>
<dbReference type="Gene3D" id="1.25.10.10">
    <property type="entry name" value="Leucine-rich Repeat Variant"/>
    <property type="match status" value="6"/>
</dbReference>
<feature type="compositionally biased region" description="Basic and acidic residues" evidence="3">
    <location>
        <begin position="1001"/>
        <end position="1033"/>
    </location>
</feature>
<sequence length="1183" mass="130472">MVEEKSISEKSAAAPEKIDESGDMKKKEAKDDKKDEMSEEDRKLQEDLEMLVQRLDESDASLYQPSLETLRSLIRASTTSMTSVPKPLKFMRSHYAKMKEIHAKMDDGPVKESDASLYQPSLETLRSLIRASTTSMTSVPKPLKFMRSHYAKMKEIHAKMDDGPVKKLCADVISVLAMTSGEKNDCIYYRLKGMLEPIGDWGHEYVRHLAMEMAEEWRSCGGAAEEEKSRREELLILAKDIVSHNIKHNAEVEACDLLIEIERLDLLLDFVEEVDHARVCLYLLSCSPLTPDPDNQILIKTAKDVYLKFSKQFEALRCAVMLNDVSMIREIFLSTEDMLMKKQMAILLGRHQIFLELTDVENADRLSELNSNANLHTYFHSLARELDIMEPKTPEGIYKSHLEQSRPFASASAPDSARMNLAAAFVNGFVNCGFGVDKMMNEMEDANRWFYKNKDFGMLSAAASQGLVWRWDIDAGLAQCDRFLYVNDDYIKAGTLLAIGLISSGIQDPCDPASALLMDHVHSDRATMRIGSILGLGLAYANSKRDMVVKNEDGGVVFELKKVLTDNKPSATPEVKGLTGLALGFILVGTADHDVAMEMLHVLMEKSATELQDPNMRFLALGIALIFLGKGQKQIQVKGLTGLALGFILVGTADHDVAMEMLHVLMEKSATELQDPNMRFLALGIALIFLGKGQKQIQVKGLTGLALGFILVGTADHDVAMEMLHVLMEKSATELQDPNMRFLALGIALIFLGKGQKQIQVKGLTGLALGFILVGTADHDVAMEMLHVLMEKSATELQDPNMRFLALGIALIFLGKGQKQIQVKGLTGLALGFILVGTADHDVAMEMLHVLMEKSATELQDPNMRFLALGIALIFLGKGQKQIQVKGLTGLALGFILVGTADHDVAMEMLHVLMEKSATELQDPNMRFLALGIALIFLGAQEKSEVFVESVRALAEPFGSMVSTLVDVCAHAGTGNVLKIQKLLHICSEHYEPKEAKKKTSKEDKGGAKGGPSKEGDASTSNKKDDKKEEEKLDLSSQQAVAVLGIGLIAMGEEIGSQMSLRMFGHLVSVLNNRQHYLLYSMVLAMQPRLLITLVQDENNPENLKQVNVSVRVGQAVDVVAQAGKPKTITGFQTHTTPVLLAYGERAELANDEYISLTPYMEGLVILRKNVDYDAPSADSKKK</sequence>
<feature type="region of interest" description="Disordered" evidence="3">
    <location>
        <begin position="1"/>
        <end position="44"/>
    </location>
</feature>
<dbReference type="Pfam" id="PF17781">
    <property type="entry name" value="RPN1_RPN2_N"/>
    <property type="match status" value="1"/>
</dbReference>
<keyword evidence="2 6" id="KW-0647">Proteasome</keyword>
<organism evidence="6 7">
    <name type="scientific">Toxocara canis</name>
    <name type="common">Canine roundworm</name>
    <dbReference type="NCBI Taxonomy" id="6265"/>
    <lineage>
        <taxon>Eukaryota</taxon>
        <taxon>Metazoa</taxon>
        <taxon>Ecdysozoa</taxon>
        <taxon>Nematoda</taxon>
        <taxon>Chromadorea</taxon>
        <taxon>Rhabditida</taxon>
        <taxon>Spirurina</taxon>
        <taxon>Ascaridomorpha</taxon>
        <taxon>Ascaridoidea</taxon>
        <taxon>Toxocaridae</taxon>
        <taxon>Toxocara</taxon>
    </lineage>
</organism>
<accession>A0A0B2VSN1</accession>
<evidence type="ECO:0000259" key="4">
    <source>
        <dbReference type="Pfam" id="PF17781"/>
    </source>
</evidence>
<evidence type="ECO:0000256" key="3">
    <source>
        <dbReference type="SAM" id="MobiDB-lite"/>
    </source>
</evidence>
<dbReference type="InterPro" id="IPR016024">
    <property type="entry name" value="ARM-type_fold"/>
</dbReference>
<dbReference type="STRING" id="6265.A0A0B2VSN1"/>
<dbReference type="EMBL" id="JPKZ01001081">
    <property type="protein sequence ID" value="KHN84015.1"/>
    <property type="molecule type" value="Genomic_DNA"/>
</dbReference>
<reference evidence="6 7" key="1">
    <citation type="submission" date="2014-11" db="EMBL/GenBank/DDBJ databases">
        <title>Genetic blueprint of the zoonotic pathogen Toxocara canis.</title>
        <authorList>
            <person name="Zhu X.-Q."/>
            <person name="Korhonen P.K."/>
            <person name="Cai H."/>
            <person name="Young N.D."/>
            <person name="Nejsum P."/>
            <person name="von Samson-Himmelstjerna G."/>
            <person name="Boag P.R."/>
            <person name="Tan P."/>
            <person name="Li Q."/>
            <person name="Min J."/>
            <person name="Yang Y."/>
            <person name="Wang X."/>
            <person name="Fang X."/>
            <person name="Hall R.S."/>
            <person name="Hofmann A."/>
            <person name="Sternberg P.W."/>
            <person name="Jex A.R."/>
            <person name="Gasser R.B."/>
        </authorList>
    </citation>
    <scope>NUCLEOTIDE SEQUENCE [LARGE SCALE GENOMIC DNA]</scope>
    <source>
        <strain evidence="6">PN_DK_2014</strain>
    </source>
</reference>